<organism evidence="4 5">
    <name type="scientific">Paraburkholderia tropica</name>
    <dbReference type="NCBI Taxonomy" id="92647"/>
    <lineage>
        <taxon>Bacteria</taxon>
        <taxon>Pseudomonadati</taxon>
        <taxon>Pseudomonadota</taxon>
        <taxon>Betaproteobacteria</taxon>
        <taxon>Burkholderiales</taxon>
        <taxon>Burkholderiaceae</taxon>
        <taxon>Paraburkholderia</taxon>
    </lineage>
</organism>
<protein>
    <submittedName>
        <fullName evidence="3 4">Glycine/D-amino acid oxidase</fullName>
    </submittedName>
</protein>
<dbReference type="Proteomes" id="UP000247515">
    <property type="component" value="Unassembled WGS sequence"/>
</dbReference>
<reference evidence="4 5" key="1">
    <citation type="submission" date="2016-10" db="EMBL/GenBank/DDBJ databases">
        <authorList>
            <person name="Varghese N."/>
            <person name="Submissions S."/>
        </authorList>
    </citation>
    <scope>NUCLEOTIDE SEQUENCE [LARGE SCALE GENOMIC DNA]</scope>
    <source>
        <strain evidence="4 5">LMG 22274</strain>
    </source>
</reference>
<dbReference type="PANTHER" id="PTHR13847:SF287">
    <property type="entry name" value="FAD-DEPENDENT OXIDOREDUCTASE DOMAIN-CONTAINING PROTEIN 1"/>
    <property type="match status" value="1"/>
</dbReference>
<dbReference type="EMBL" id="QJJV01000007">
    <property type="protein sequence ID" value="PXX17020.1"/>
    <property type="molecule type" value="Genomic_DNA"/>
</dbReference>
<name>A0AAQ1JU51_9BURK</name>
<keyword evidence="6" id="KW-1185">Reference proteome</keyword>
<comment type="caution">
    <text evidence="4">The sequence shown here is derived from an EMBL/GenBank/DDBJ whole genome shotgun (WGS) entry which is preliminary data.</text>
</comment>
<dbReference type="Pfam" id="PF01266">
    <property type="entry name" value="DAO"/>
    <property type="match status" value="1"/>
</dbReference>
<dbReference type="EMBL" id="FNZM01000007">
    <property type="protein sequence ID" value="SEJ67022.1"/>
    <property type="molecule type" value="Genomic_DNA"/>
</dbReference>
<sequence>MTHTPSASPDVLVIGGGLVGSAVAWGLAREGARVTVLDEDDGGFRASRGNFGLVWIQGKGYGRTPYARWSRSSAVRWPQLAASLLEDSGVDVALRQPGGFHICFSDAELAERQTRLAALQAEIGDYPFELLDHRELRERLPGIGPAVVGASYSPMDGHVNPLKLLRALHTSMQRRGVRLVSGARAQRIVPERGGFAVESAAGTFRAGRIVLAAGLGNRALAPQAGLFAPVAPNRGQVLVSERVAPFLRYPTINVRQTDEGTVQFGDSMEEAGFDDLTTTPILADIARRGVRAFPMLQHVRLVRMWAALRVYSPDGFPIYDESPVHPGAFVVTCHSGVTLAAAHALRIAPWITGAPMPEEVPALSARRFPDAPREWAAAFDAAALDAAPRVAAL</sequence>
<keyword evidence="1" id="KW-0560">Oxidoreductase</keyword>
<evidence type="ECO:0000313" key="5">
    <source>
        <dbReference type="Proteomes" id="UP000183529"/>
    </source>
</evidence>
<accession>A0AAQ1JU51</accession>
<dbReference type="Gene3D" id="3.30.9.10">
    <property type="entry name" value="D-Amino Acid Oxidase, subunit A, domain 2"/>
    <property type="match status" value="1"/>
</dbReference>
<dbReference type="Proteomes" id="UP000183529">
    <property type="component" value="Unassembled WGS sequence"/>
</dbReference>
<dbReference type="AlphaFoldDB" id="A0AAQ1JU51"/>
<evidence type="ECO:0000313" key="3">
    <source>
        <dbReference type="EMBL" id="PXX17020.1"/>
    </source>
</evidence>
<evidence type="ECO:0000256" key="1">
    <source>
        <dbReference type="ARBA" id="ARBA00023002"/>
    </source>
</evidence>
<dbReference type="GO" id="GO:0005737">
    <property type="term" value="C:cytoplasm"/>
    <property type="evidence" value="ECO:0007669"/>
    <property type="project" value="TreeGrafter"/>
</dbReference>
<dbReference type="Gene3D" id="3.50.50.60">
    <property type="entry name" value="FAD/NAD(P)-binding domain"/>
    <property type="match status" value="1"/>
</dbReference>
<evidence type="ECO:0000313" key="6">
    <source>
        <dbReference type="Proteomes" id="UP000247515"/>
    </source>
</evidence>
<feature type="domain" description="FAD dependent oxidoreductase" evidence="2">
    <location>
        <begin position="10"/>
        <end position="348"/>
    </location>
</feature>
<dbReference type="SUPFAM" id="SSF51905">
    <property type="entry name" value="FAD/NAD(P)-binding domain"/>
    <property type="match status" value="1"/>
</dbReference>
<reference evidence="3 6" key="2">
    <citation type="submission" date="2018-05" db="EMBL/GenBank/DDBJ databases">
        <title>Genomic Encyclopedia of Type Strains, Phase IV (KMG-V): Genome sequencing to study the core and pangenomes of soil and plant-associated prokaryotes.</title>
        <authorList>
            <person name="Whitman W."/>
        </authorList>
    </citation>
    <scope>NUCLEOTIDE SEQUENCE [LARGE SCALE GENOMIC DNA]</scope>
    <source>
        <strain evidence="3 6">SIr-6563</strain>
    </source>
</reference>
<dbReference type="InterPro" id="IPR006076">
    <property type="entry name" value="FAD-dep_OxRdtase"/>
</dbReference>
<evidence type="ECO:0000259" key="2">
    <source>
        <dbReference type="Pfam" id="PF01266"/>
    </source>
</evidence>
<dbReference type="RefSeq" id="WP_074983507.1">
    <property type="nucleotide sequence ID" value="NZ_CADFGN010000008.1"/>
</dbReference>
<evidence type="ECO:0000313" key="4">
    <source>
        <dbReference type="EMBL" id="SEJ67022.1"/>
    </source>
</evidence>
<proteinExistence type="predicted"/>
<gene>
    <name evidence="3" type="ORF">C7400_107229</name>
    <name evidence="4" type="ORF">SAMN05216550_10786</name>
</gene>
<dbReference type="GO" id="GO:0016491">
    <property type="term" value="F:oxidoreductase activity"/>
    <property type="evidence" value="ECO:0007669"/>
    <property type="project" value="UniProtKB-KW"/>
</dbReference>
<dbReference type="PANTHER" id="PTHR13847">
    <property type="entry name" value="SARCOSINE DEHYDROGENASE-RELATED"/>
    <property type="match status" value="1"/>
</dbReference>
<dbReference type="InterPro" id="IPR036188">
    <property type="entry name" value="FAD/NAD-bd_sf"/>
</dbReference>
<dbReference type="SUPFAM" id="SSF54373">
    <property type="entry name" value="FAD-linked reductases, C-terminal domain"/>
    <property type="match status" value="1"/>
</dbReference>